<proteinExistence type="predicted"/>
<name>E3FU41_STIAD</name>
<dbReference type="STRING" id="378806.STAUR_4401"/>
<evidence type="ECO:0000313" key="2">
    <source>
        <dbReference type="Proteomes" id="UP000001351"/>
    </source>
</evidence>
<accession>E3FU41</accession>
<keyword evidence="2" id="KW-1185">Reference proteome</keyword>
<dbReference type="EMBL" id="CP002271">
    <property type="protein sequence ID" value="ADO72181.1"/>
    <property type="molecule type" value="Genomic_DNA"/>
</dbReference>
<reference evidence="1 2" key="1">
    <citation type="journal article" date="2011" name="Mol. Biol. Evol.">
        <title>Comparative genomic analysis of fruiting body formation in Myxococcales.</title>
        <authorList>
            <person name="Huntley S."/>
            <person name="Hamann N."/>
            <person name="Wegener-Feldbrugge S."/>
            <person name="Treuner-Lange A."/>
            <person name="Kube M."/>
            <person name="Reinhardt R."/>
            <person name="Klages S."/>
            <person name="Muller R."/>
            <person name="Ronning C.M."/>
            <person name="Nierman W.C."/>
            <person name="Sogaard-Andersen L."/>
        </authorList>
    </citation>
    <scope>NUCLEOTIDE SEQUENCE [LARGE SCALE GENOMIC DNA]</scope>
    <source>
        <strain evidence="1 2">DW4/3-1</strain>
    </source>
</reference>
<gene>
    <name evidence="1" type="ordered locus">STAUR_4401</name>
</gene>
<dbReference type="eggNOG" id="ENOG5033ZET">
    <property type="taxonomic scope" value="Bacteria"/>
</dbReference>
<evidence type="ECO:0000313" key="1">
    <source>
        <dbReference type="EMBL" id="ADO72181.1"/>
    </source>
</evidence>
<protein>
    <submittedName>
        <fullName evidence="1">Uncharacterized protein</fullName>
    </submittedName>
</protein>
<sequence length="235" mass="26343">MASKEHAESRFFVIEEDALGPHDTQAYAAEPVHYGDAPRCSCCNDVLAMKTWLPPFRIELELHGKDFGDFVKGPGNSLLLSERMAKTYLNQELTGLIGFHPAEVVRVRRKRASLKIGTPRYQVVLPCFSQTVVDMTRSRIRYSDPVTCQECRTAGLQSVHGFALETGTWKGEDIFRARGMPGKNIISVRFANFVASHALTNMKIVPIEEYIRDPLRLGPPTDSFVRSTDDGRPES</sequence>
<dbReference type="KEGG" id="sur:STAUR_4401"/>
<dbReference type="AlphaFoldDB" id="E3FU41"/>
<dbReference type="Proteomes" id="UP000001351">
    <property type="component" value="Chromosome"/>
</dbReference>
<organism evidence="1 2">
    <name type="scientific">Stigmatella aurantiaca (strain DW4/3-1)</name>
    <dbReference type="NCBI Taxonomy" id="378806"/>
    <lineage>
        <taxon>Bacteria</taxon>
        <taxon>Pseudomonadati</taxon>
        <taxon>Myxococcota</taxon>
        <taxon>Myxococcia</taxon>
        <taxon>Myxococcales</taxon>
        <taxon>Cystobacterineae</taxon>
        <taxon>Archangiaceae</taxon>
        <taxon>Stigmatella</taxon>
    </lineage>
</organism>
<dbReference type="HOGENOM" id="CLU_1179628_0_0_7"/>